<organism evidence="1 2">
    <name type="scientific">Opisthorchis viverrini</name>
    <name type="common">Southeast Asian liver fluke</name>
    <dbReference type="NCBI Taxonomy" id="6198"/>
    <lineage>
        <taxon>Eukaryota</taxon>
        <taxon>Metazoa</taxon>
        <taxon>Spiralia</taxon>
        <taxon>Lophotrochozoa</taxon>
        <taxon>Platyhelminthes</taxon>
        <taxon>Trematoda</taxon>
        <taxon>Digenea</taxon>
        <taxon>Opisthorchiida</taxon>
        <taxon>Opisthorchiata</taxon>
        <taxon>Opisthorchiidae</taxon>
        <taxon>Opisthorchis</taxon>
    </lineage>
</organism>
<reference evidence="1 2" key="1">
    <citation type="submission" date="2015-03" db="EMBL/GenBank/DDBJ databases">
        <title>Draft genome of the nematode, Opisthorchis viverrini.</title>
        <authorList>
            <person name="Mitreva M."/>
        </authorList>
    </citation>
    <scope>NUCLEOTIDE SEQUENCE [LARGE SCALE GENOMIC DNA]</scope>
    <source>
        <strain evidence="1">Khon Kaen</strain>
    </source>
</reference>
<accession>A0A1S8WTM3</accession>
<proteinExistence type="predicted"/>
<sequence length="73" mass="7954">MMVCLATLKQLQYPDGPSSCRTIGAIVARLPGTTHPEWFNLAAKSVKSRGIPEFDELTNFKCDKADTAALLQS</sequence>
<dbReference type="EMBL" id="KV894744">
    <property type="protein sequence ID" value="OON17899.1"/>
    <property type="molecule type" value="Genomic_DNA"/>
</dbReference>
<dbReference type="Proteomes" id="UP000243686">
    <property type="component" value="Unassembled WGS sequence"/>
</dbReference>
<protein>
    <submittedName>
        <fullName evidence="1">Uncharacterized protein</fullName>
    </submittedName>
</protein>
<dbReference type="AlphaFoldDB" id="A0A1S8WTM3"/>
<keyword evidence="2" id="KW-1185">Reference proteome</keyword>
<gene>
    <name evidence="1" type="ORF">X801_06255</name>
</gene>
<feature type="non-terminal residue" evidence="1">
    <location>
        <position position="73"/>
    </location>
</feature>
<evidence type="ECO:0000313" key="2">
    <source>
        <dbReference type="Proteomes" id="UP000243686"/>
    </source>
</evidence>
<evidence type="ECO:0000313" key="1">
    <source>
        <dbReference type="EMBL" id="OON17899.1"/>
    </source>
</evidence>
<name>A0A1S8WTM3_OPIVI</name>